<dbReference type="OrthoDB" id="1632406at2"/>
<organism evidence="2 3">
    <name type="scientific">Succiniclasticum ruminis</name>
    <dbReference type="NCBI Taxonomy" id="40841"/>
    <lineage>
        <taxon>Bacteria</taxon>
        <taxon>Bacillati</taxon>
        <taxon>Bacillota</taxon>
        <taxon>Negativicutes</taxon>
        <taxon>Acidaminococcales</taxon>
        <taxon>Acidaminococcaceae</taxon>
        <taxon>Succiniclasticum</taxon>
    </lineage>
</organism>
<sequence length="67" mass="7829">MALEKRGGKRPGAGRPKGTTKVVHNVRPQHQLRAFEDEWRMISRFARLVKHGRKEECQLFLDGMEEQ</sequence>
<dbReference type="EMBL" id="FMYW01000003">
    <property type="protein sequence ID" value="SDC16326.1"/>
    <property type="molecule type" value="Genomic_DNA"/>
</dbReference>
<dbReference type="Proteomes" id="UP000198943">
    <property type="component" value="Unassembled WGS sequence"/>
</dbReference>
<evidence type="ECO:0000313" key="3">
    <source>
        <dbReference type="Proteomes" id="UP000198943"/>
    </source>
</evidence>
<name>A0A1G6JEL2_9FIRM</name>
<keyword evidence="3" id="KW-1185">Reference proteome</keyword>
<reference evidence="3" key="1">
    <citation type="submission" date="2016-10" db="EMBL/GenBank/DDBJ databases">
        <authorList>
            <person name="Varghese N."/>
            <person name="Submissions S."/>
        </authorList>
    </citation>
    <scope>NUCLEOTIDE SEQUENCE [LARGE SCALE GENOMIC DNA]</scope>
    <source>
        <strain evidence="3">DSM 11005</strain>
    </source>
</reference>
<accession>A0A1G6JEL2</accession>
<evidence type="ECO:0000313" key="2">
    <source>
        <dbReference type="EMBL" id="SDC16326.1"/>
    </source>
</evidence>
<dbReference type="AlphaFoldDB" id="A0A1G6JEL2"/>
<feature type="region of interest" description="Disordered" evidence="1">
    <location>
        <begin position="1"/>
        <end position="21"/>
    </location>
</feature>
<proteinExistence type="predicted"/>
<protein>
    <submittedName>
        <fullName evidence="2">Uncharacterized protein</fullName>
    </submittedName>
</protein>
<dbReference type="RefSeq" id="WP_093729508.1">
    <property type="nucleotide sequence ID" value="NZ_FMYW01000003.1"/>
</dbReference>
<gene>
    <name evidence="2" type="ORF">SAMN04487864_10353</name>
</gene>
<evidence type="ECO:0000256" key="1">
    <source>
        <dbReference type="SAM" id="MobiDB-lite"/>
    </source>
</evidence>